<keyword evidence="1" id="KW-1133">Transmembrane helix</keyword>
<proteinExistence type="predicted"/>
<feature type="transmembrane region" description="Helical" evidence="1">
    <location>
        <begin position="60"/>
        <end position="82"/>
    </location>
</feature>
<evidence type="ECO:0000256" key="1">
    <source>
        <dbReference type="SAM" id="Phobius"/>
    </source>
</evidence>
<dbReference type="Proteomes" id="UP001295469">
    <property type="component" value="Chromosome C03"/>
</dbReference>
<keyword evidence="1" id="KW-0812">Transmembrane</keyword>
<protein>
    <submittedName>
        <fullName evidence="2">(rape) hypothetical protein</fullName>
    </submittedName>
</protein>
<reference evidence="2" key="1">
    <citation type="submission" date="2021-01" db="EMBL/GenBank/DDBJ databases">
        <authorList>
            <consortium name="Genoscope - CEA"/>
            <person name="William W."/>
        </authorList>
    </citation>
    <scope>NUCLEOTIDE SEQUENCE</scope>
</reference>
<evidence type="ECO:0000313" key="2">
    <source>
        <dbReference type="EMBL" id="CAF1698978.1"/>
    </source>
</evidence>
<organism evidence="2">
    <name type="scientific">Brassica napus</name>
    <name type="common">Rape</name>
    <dbReference type="NCBI Taxonomy" id="3708"/>
    <lineage>
        <taxon>Eukaryota</taxon>
        <taxon>Viridiplantae</taxon>
        <taxon>Streptophyta</taxon>
        <taxon>Embryophyta</taxon>
        <taxon>Tracheophyta</taxon>
        <taxon>Spermatophyta</taxon>
        <taxon>Magnoliopsida</taxon>
        <taxon>eudicotyledons</taxon>
        <taxon>Gunneridae</taxon>
        <taxon>Pentapetalae</taxon>
        <taxon>rosids</taxon>
        <taxon>malvids</taxon>
        <taxon>Brassicales</taxon>
        <taxon>Brassicaceae</taxon>
        <taxon>Brassiceae</taxon>
        <taxon>Brassica</taxon>
    </lineage>
</organism>
<keyword evidence="1" id="KW-0472">Membrane</keyword>
<feature type="transmembrane region" description="Helical" evidence="1">
    <location>
        <begin position="12"/>
        <end position="40"/>
    </location>
</feature>
<accession>A0A816I9E7</accession>
<dbReference type="EMBL" id="HG994367">
    <property type="protein sequence ID" value="CAF1698978.1"/>
    <property type="molecule type" value="Genomic_DNA"/>
</dbReference>
<gene>
    <name evidence="2" type="ORF">DARMORV10_C03P16650.1</name>
</gene>
<name>A0A816I9E7_BRANA</name>
<sequence length="88" mass="9568">MSLMAASRIAGAIFTSTVTFIFCSTGLNGSFCISIFGLSLTVLKFSRLAESAVKTVLAKAILSFLQHCPSSLVFFLFGYITCHMINFR</sequence>
<dbReference type="AlphaFoldDB" id="A0A816I9E7"/>